<evidence type="ECO:0000256" key="5">
    <source>
        <dbReference type="SAM" id="MobiDB-lite"/>
    </source>
</evidence>
<dbReference type="Proteomes" id="UP000664521">
    <property type="component" value="Unassembled WGS sequence"/>
</dbReference>
<dbReference type="PANTHER" id="PTHR31859:SF1">
    <property type="entry name" value="TETRATRICOPEPTIDE REPEAT PROTEIN 39C"/>
    <property type="match status" value="1"/>
</dbReference>
<reference evidence="7" key="1">
    <citation type="submission" date="2021-03" db="EMBL/GenBank/DDBJ databases">
        <authorList>
            <person name="Tagirdzhanova G."/>
        </authorList>
    </citation>
    <scope>NUCLEOTIDE SEQUENCE</scope>
</reference>
<evidence type="ECO:0000256" key="1">
    <source>
        <dbReference type="ARBA" id="ARBA00011408"/>
    </source>
</evidence>
<feature type="region of interest" description="Disordered" evidence="5">
    <location>
        <begin position="58"/>
        <end position="86"/>
    </location>
</feature>
<dbReference type="AlphaFoldDB" id="A0A8H3IZS2"/>
<accession>A0A8H3IZS2</accession>
<evidence type="ECO:0000256" key="6">
    <source>
        <dbReference type="SAM" id="Phobius"/>
    </source>
</evidence>
<gene>
    <name evidence="7" type="ORF">HETSPECPRED_009945</name>
</gene>
<evidence type="ECO:0000256" key="4">
    <source>
        <dbReference type="ARBA" id="ARBA00043897"/>
    </source>
</evidence>
<evidence type="ECO:0000256" key="2">
    <source>
        <dbReference type="ARBA" id="ARBA00018424"/>
    </source>
</evidence>
<keyword evidence="6" id="KW-0812">Transmembrane</keyword>
<comment type="function">
    <text evidence="4">Inclusion body (IB) resident protein that interacts strongly with lipid droplet (LD) proteins. Involved in LD-mediated IB clearing after protein folding stress, probably by enabling access to the IBs of an LD-stored soluble sterol derivative that acts as a chaperone in inclusion clearing.</text>
</comment>
<dbReference type="GO" id="GO:0005829">
    <property type="term" value="C:cytosol"/>
    <property type="evidence" value="ECO:0007669"/>
    <property type="project" value="TreeGrafter"/>
</dbReference>
<keyword evidence="6" id="KW-1133">Transmembrane helix</keyword>
<dbReference type="GO" id="GO:0005634">
    <property type="term" value="C:nucleus"/>
    <property type="evidence" value="ECO:0007669"/>
    <property type="project" value="TreeGrafter"/>
</dbReference>
<dbReference type="InterPro" id="IPR019412">
    <property type="entry name" value="IML2/TPR_39"/>
</dbReference>
<dbReference type="PANTHER" id="PTHR31859">
    <property type="entry name" value="TETRATRICOPEPTIDE REPEAT PROTEIN 39 FAMILY MEMBER"/>
    <property type="match status" value="1"/>
</dbReference>
<dbReference type="Pfam" id="PF10300">
    <property type="entry name" value="Iml2-TPR_39"/>
    <property type="match status" value="1"/>
</dbReference>
<feature type="compositionally biased region" description="Basic and acidic residues" evidence="5">
    <location>
        <begin position="68"/>
        <end position="79"/>
    </location>
</feature>
<comment type="subunit">
    <text evidence="1">Interacts with lipid droplet proteins.</text>
</comment>
<evidence type="ECO:0000313" key="7">
    <source>
        <dbReference type="EMBL" id="CAF9935919.1"/>
    </source>
</evidence>
<keyword evidence="8" id="KW-1185">Reference proteome</keyword>
<comment type="caution">
    <text evidence="7">The sequence shown here is derived from an EMBL/GenBank/DDBJ whole genome shotgun (WGS) entry which is preliminary data.</text>
</comment>
<evidence type="ECO:0000313" key="8">
    <source>
        <dbReference type="Proteomes" id="UP000664521"/>
    </source>
</evidence>
<dbReference type="EMBL" id="CAJPDS010000087">
    <property type="protein sequence ID" value="CAF9935919.1"/>
    <property type="molecule type" value="Genomic_DNA"/>
</dbReference>
<protein>
    <recommendedName>
        <fullName evidence="2">Inclusion body clearance protein IML2</fullName>
    </recommendedName>
    <alternativeName>
        <fullName evidence="3">Inclusion body clearance protein iml2</fullName>
    </alternativeName>
</protein>
<sequence length="659" mass="73752">MDDDLEAAELGLRDGHSSFHKGVLNESLTESIKGFYKLRKAYITLDGILEAEARYKRSNAGMSTSRNKSTESFRSDKSSRSLKVMPGNFGGGISNTLYSRPASICLEKNSSDQAGAHATTISATKEPDVEDDDEAEFYDADETHDSKTKNDKYTGHVEVNGVTVNLDDLASDDHAANLGGPPTWERSSKPQGILENDPDSDIFTNPIDVFIHSGANLCFGLLLVMIAMIPPAFGKLLFIIGFRGDRDRGLHMLWQASKFHNINGAMAGLILLGYYHAVVGFSDIIPDSTMSLDGESPTEGYPKERCQMLLADMRTRHPKSHLWLLEQARMEASNRRLHSAIALLSNKKPSPLKQVEAIEMFEKSLNAMYIHDYELCSTSFLACVTLNNWSHALYYYIAGAAQVELYRYNKVDDPAVAAAHATKATEYLKTAPQHAGKKKFMARQLPFDVFVSRKIKKWEARVNEFHVPFIDAIGVSPLEEMIFFWNGYKRMDTAQLHDSLAALAWSEDTTSNLTWTREGPDEHAILAVLRCATLRSLHRWDEAKAILKAGVFNVDRAALKGGLNDDWTAPAAHYERGVISWMQRVEMAERMQRDTSDKGAADEEIKYVQECEAWIDKAAKWEGYELDARIGLKIANAQDTLAKWRKARVEVLPRRGEIG</sequence>
<name>A0A8H3IZS2_9LECA</name>
<keyword evidence="6" id="KW-0472">Membrane</keyword>
<feature type="transmembrane region" description="Helical" evidence="6">
    <location>
        <begin position="262"/>
        <end position="281"/>
    </location>
</feature>
<dbReference type="OrthoDB" id="2154985at2759"/>
<evidence type="ECO:0000256" key="3">
    <source>
        <dbReference type="ARBA" id="ARBA00019539"/>
    </source>
</evidence>
<organism evidence="7 8">
    <name type="scientific">Heterodermia speciosa</name>
    <dbReference type="NCBI Taxonomy" id="116794"/>
    <lineage>
        <taxon>Eukaryota</taxon>
        <taxon>Fungi</taxon>
        <taxon>Dikarya</taxon>
        <taxon>Ascomycota</taxon>
        <taxon>Pezizomycotina</taxon>
        <taxon>Lecanoromycetes</taxon>
        <taxon>OSLEUM clade</taxon>
        <taxon>Lecanoromycetidae</taxon>
        <taxon>Caliciales</taxon>
        <taxon>Physciaceae</taxon>
        <taxon>Heterodermia</taxon>
    </lineage>
</organism>
<dbReference type="GO" id="GO:0005741">
    <property type="term" value="C:mitochondrial outer membrane"/>
    <property type="evidence" value="ECO:0007669"/>
    <property type="project" value="TreeGrafter"/>
</dbReference>
<feature type="transmembrane region" description="Helical" evidence="6">
    <location>
        <begin position="219"/>
        <end position="242"/>
    </location>
</feature>
<feature type="region of interest" description="Disordered" evidence="5">
    <location>
        <begin position="113"/>
        <end position="132"/>
    </location>
</feature>
<proteinExistence type="predicted"/>